<dbReference type="AlphaFoldDB" id="A0AAQ0BNG9"/>
<reference evidence="8 9" key="1">
    <citation type="submission" date="2020-10" db="EMBL/GenBank/DDBJ databases">
        <title>Resistance determinants and their genetic context in bacteria from a longitudinal study of pigs reared under conventional and antibiotic-free husbandry practices.</title>
        <authorList>
            <person name="Poulin-Laprade D."/>
            <person name="Brouard J.-S."/>
            <person name="Gagnon N."/>
            <person name="Turcotte A."/>
            <person name="Langlois A."/>
            <person name="Matte J.J."/>
            <person name="Carrillo C.D."/>
            <person name="Zaheer R."/>
            <person name="McAllister T."/>
            <person name="Topp E."/>
            <person name="Talbot G."/>
        </authorList>
    </citation>
    <scope>NUCLEOTIDE SEQUENCE [LARGE SCALE GENOMIC DNA]</scope>
    <source>
        <strain evidence="8 9">Res13-Abat-PEB01-P1-04-A</strain>
    </source>
</reference>
<dbReference type="InterPro" id="IPR058240">
    <property type="entry name" value="rSAM_sf"/>
</dbReference>
<dbReference type="InterPro" id="IPR023867">
    <property type="entry name" value="Sulphatase_maturase_rSAM"/>
</dbReference>
<name>A0AAQ0BNG9_RAOTE</name>
<evidence type="ECO:0000256" key="3">
    <source>
        <dbReference type="ARBA" id="ARBA00022723"/>
    </source>
</evidence>
<comment type="cofactor">
    <cofactor evidence="1">
        <name>[4Fe-4S] cluster</name>
        <dbReference type="ChEBI" id="CHEBI:49883"/>
    </cofactor>
</comment>
<proteinExistence type="inferred from homology"/>
<dbReference type="SFLD" id="SFLDS00029">
    <property type="entry name" value="Radical_SAM"/>
    <property type="match status" value="1"/>
</dbReference>
<dbReference type="InterPro" id="IPR013785">
    <property type="entry name" value="Aldolase_TIM"/>
</dbReference>
<dbReference type="SFLD" id="SFLDG01067">
    <property type="entry name" value="SPASM/twitch_domain_containing"/>
    <property type="match status" value="1"/>
</dbReference>
<dbReference type="GO" id="GO:0051536">
    <property type="term" value="F:iron-sulfur cluster binding"/>
    <property type="evidence" value="ECO:0007669"/>
    <property type="project" value="UniProtKB-KW"/>
</dbReference>
<keyword evidence="5" id="KW-0411">Iron-sulfur</keyword>
<dbReference type="GO" id="GO:0046872">
    <property type="term" value="F:metal ion binding"/>
    <property type="evidence" value="ECO:0007669"/>
    <property type="project" value="UniProtKB-KW"/>
</dbReference>
<feature type="domain" description="Radical SAM core" evidence="7">
    <location>
        <begin position="83"/>
        <end position="312"/>
    </location>
</feature>
<protein>
    <submittedName>
        <fullName evidence="8">Radical SAM protein</fullName>
    </submittedName>
</protein>
<evidence type="ECO:0000256" key="4">
    <source>
        <dbReference type="ARBA" id="ARBA00023004"/>
    </source>
</evidence>
<comment type="similarity">
    <text evidence="6">Belongs to the radical SAM superfamily. Anaerobic sulfatase-maturating enzyme family.</text>
</comment>
<keyword evidence="2" id="KW-0949">S-adenosyl-L-methionine</keyword>
<evidence type="ECO:0000256" key="6">
    <source>
        <dbReference type="ARBA" id="ARBA00023601"/>
    </source>
</evidence>
<dbReference type="Gene3D" id="3.20.20.70">
    <property type="entry name" value="Aldolase class I"/>
    <property type="match status" value="1"/>
</dbReference>
<evidence type="ECO:0000256" key="2">
    <source>
        <dbReference type="ARBA" id="ARBA00022691"/>
    </source>
</evidence>
<dbReference type="InterPro" id="IPR023885">
    <property type="entry name" value="4Fe4S-binding_SPASM_dom"/>
</dbReference>
<dbReference type="SFLD" id="SFLDG01386">
    <property type="entry name" value="main_SPASM_domain-containing"/>
    <property type="match status" value="1"/>
</dbReference>
<evidence type="ECO:0000256" key="1">
    <source>
        <dbReference type="ARBA" id="ARBA00001966"/>
    </source>
</evidence>
<dbReference type="Proteomes" id="UP000594500">
    <property type="component" value="Chromosome"/>
</dbReference>
<dbReference type="Pfam" id="PF04055">
    <property type="entry name" value="Radical_SAM"/>
    <property type="match status" value="1"/>
</dbReference>
<evidence type="ECO:0000256" key="5">
    <source>
        <dbReference type="ARBA" id="ARBA00023014"/>
    </source>
</evidence>
<evidence type="ECO:0000313" key="8">
    <source>
        <dbReference type="EMBL" id="QPF09774.1"/>
    </source>
</evidence>
<keyword evidence="4" id="KW-0408">Iron</keyword>
<sequence>MDEKVNTEMYYFSDDVGFIYMHFPIRGYALKTQAENELLVSKLALGHPLSEQEHDHPLITVLREKILMGAESKPLPVMQELTEFRPIEATLLLTESCNLACSYCYARATTHKFSPMPHDVLKGAIDLVIENAKTHKYRTAEFRFLGGGEPTLEWELIVWATNYIRFRADEAGVNHWIRLITNGVLIDDEKACWIAKNIHYVTLSCDILPELQVNRAFPNGKNSHKAVIRAANLLSKHGIPCHFRTTISFEASGRLEEMVEYTHQYTGVKTIRFEPMAEIGRASDQDMSKPVQQAFVDAFISAYELGKRYGILVTCKMMTNIQRRSTRFCNVEFAITSEGNVAGCHRYSRENISGFDFYHVGAWNGQQFNFDMEKINALRRIDTRTFPQCQNCFARWSCASGCLSARIKDGNINETGPLCHLTRELLKFSIKEALRA</sequence>
<gene>
    <name evidence="8" type="ORF">IMO34_04930</name>
</gene>
<dbReference type="EMBL" id="CP062916">
    <property type="protein sequence ID" value="QPF09774.1"/>
    <property type="molecule type" value="Genomic_DNA"/>
</dbReference>
<dbReference type="GO" id="GO:0016491">
    <property type="term" value="F:oxidoreductase activity"/>
    <property type="evidence" value="ECO:0007669"/>
    <property type="project" value="InterPro"/>
</dbReference>
<evidence type="ECO:0000313" key="9">
    <source>
        <dbReference type="Proteomes" id="UP000594500"/>
    </source>
</evidence>
<dbReference type="PANTHER" id="PTHR43273:SF3">
    <property type="entry name" value="ANAEROBIC SULFATASE-MATURATING ENZYME HOMOLOG ASLB-RELATED"/>
    <property type="match status" value="1"/>
</dbReference>
<organism evidence="8 9">
    <name type="scientific">Raoultella terrigena</name>
    <name type="common">Klebsiella terrigena</name>
    <dbReference type="NCBI Taxonomy" id="577"/>
    <lineage>
        <taxon>Bacteria</taxon>
        <taxon>Pseudomonadati</taxon>
        <taxon>Pseudomonadota</taxon>
        <taxon>Gammaproteobacteria</taxon>
        <taxon>Enterobacterales</taxon>
        <taxon>Enterobacteriaceae</taxon>
        <taxon>Klebsiella/Raoultella group</taxon>
        <taxon>Raoultella</taxon>
    </lineage>
</organism>
<evidence type="ECO:0000259" key="7">
    <source>
        <dbReference type="PROSITE" id="PS51918"/>
    </source>
</evidence>
<dbReference type="PROSITE" id="PS51918">
    <property type="entry name" value="RADICAL_SAM"/>
    <property type="match status" value="1"/>
</dbReference>
<accession>A0AAQ0BNG9</accession>
<dbReference type="SUPFAM" id="SSF102114">
    <property type="entry name" value="Radical SAM enzymes"/>
    <property type="match status" value="1"/>
</dbReference>
<keyword evidence="3" id="KW-0479">Metal-binding</keyword>
<dbReference type="SFLD" id="SFLDG01384">
    <property type="entry name" value="thioether_bond_formation_requi"/>
    <property type="match status" value="1"/>
</dbReference>
<dbReference type="CDD" id="cd01335">
    <property type="entry name" value="Radical_SAM"/>
    <property type="match status" value="1"/>
</dbReference>
<dbReference type="PANTHER" id="PTHR43273">
    <property type="entry name" value="ANAEROBIC SULFATASE-MATURATING ENZYME HOMOLOG ASLB-RELATED"/>
    <property type="match status" value="1"/>
</dbReference>
<dbReference type="NCBIfam" id="TIGR04085">
    <property type="entry name" value="rSAM_more_4Fe4S"/>
    <property type="match status" value="1"/>
</dbReference>
<dbReference type="RefSeq" id="WP_195710449.1">
    <property type="nucleotide sequence ID" value="NZ_CP062916.1"/>
</dbReference>
<dbReference type="InterPro" id="IPR007197">
    <property type="entry name" value="rSAM"/>
</dbReference>